<dbReference type="EMBL" id="JAUEDK010000085">
    <property type="protein sequence ID" value="MDN0077688.1"/>
    <property type="molecule type" value="Genomic_DNA"/>
</dbReference>
<gene>
    <name evidence="1" type="ORF">QU481_23010</name>
</gene>
<reference evidence="1" key="1">
    <citation type="submission" date="2023-06" db="EMBL/GenBank/DDBJ databases">
        <authorList>
            <person name="Zhang S."/>
        </authorList>
    </citation>
    <scope>NUCLEOTIDE SEQUENCE</scope>
    <source>
        <strain evidence="1">SG2303</strain>
    </source>
</reference>
<accession>A0ABT7XV56</accession>
<dbReference type="RefSeq" id="WP_289832306.1">
    <property type="nucleotide sequence ID" value="NZ_JAUEDK010000085.1"/>
</dbReference>
<evidence type="ECO:0000313" key="1">
    <source>
        <dbReference type="EMBL" id="MDN0077688.1"/>
    </source>
</evidence>
<protein>
    <recommendedName>
        <fullName evidence="3">Beta-lactamase-inhibitor-like PepSY-like domain-containing protein</fullName>
    </recommendedName>
</protein>
<comment type="caution">
    <text evidence="1">The sequence shown here is derived from an EMBL/GenBank/DDBJ whole genome shotgun (WGS) entry which is preliminary data.</text>
</comment>
<dbReference type="Proteomes" id="UP001168540">
    <property type="component" value="Unassembled WGS sequence"/>
</dbReference>
<name>A0ABT7XV56_9NEIS</name>
<organism evidence="1 2">
    <name type="scientific">Crenobacter oryzisoli</name>
    <dbReference type="NCBI Taxonomy" id="3056844"/>
    <lineage>
        <taxon>Bacteria</taxon>
        <taxon>Pseudomonadati</taxon>
        <taxon>Pseudomonadota</taxon>
        <taxon>Betaproteobacteria</taxon>
        <taxon>Neisseriales</taxon>
        <taxon>Neisseriaceae</taxon>
        <taxon>Crenobacter</taxon>
    </lineage>
</organism>
<sequence length="155" mass="17159">MKIEKTILAMVVFGLSLTAKAEVKMYGLPIKIGDSIEEVQKALRTKMEPEPYQSPAAQGANPVKKLQLRLKTKGVWVIFEKEKAVTIRVDAPFSGNIDGVKLGDPERKIEKTFGKAVKQGSLGSSTTYQYYFNDITTTQFVVNNGGTLETIFLLK</sequence>
<evidence type="ECO:0000313" key="2">
    <source>
        <dbReference type="Proteomes" id="UP001168540"/>
    </source>
</evidence>
<evidence type="ECO:0008006" key="3">
    <source>
        <dbReference type="Google" id="ProtNLM"/>
    </source>
</evidence>
<keyword evidence="2" id="KW-1185">Reference proteome</keyword>
<proteinExistence type="predicted"/>